<evidence type="ECO:0000313" key="2">
    <source>
        <dbReference type="EMBL" id="KCV69431.1"/>
    </source>
</evidence>
<dbReference type="RefSeq" id="XP_009495996.1">
    <property type="nucleotide sequence ID" value="XM_009497721.1"/>
</dbReference>
<dbReference type="InterPro" id="IPR007306">
    <property type="entry name" value="Rit1"/>
</dbReference>
<organism evidence="2">
    <name type="scientific">Fonticula alba</name>
    <name type="common">Slime mold</name>
    <dbReference type="NCBI Taxonomy" id="691883"/>
    <lineage>
        <taxon>Eukaryota</taxon>
        <taxon>Rotosphaerida</taxon>
        <taxon>Fonticulaceae</taxon>
        <taxon>Fonticula</taxon>
    </lineage>
</organism>
<protein>
    <recommendedName>
        <fullName evidence="1">Rit1 N-terminal domain-containing protein</fullName>
    </recommendedName>
</protein>
<dbReference type="EMBL" id="KB932206">
    <property type="protein sequence ID" value="KCV69431.1"/>
    <property type="molecule type" value="Genomic_DNA"/>
</dbReference>
<name>A0A058Z5P9_FONAL</name>
<evidence type="ECO:0000259" key="1">
    <source>
        <dbReference type="Pfam" id="PF17184"/>
    </source>
</evidence>
<dbReference type="OrthoDB" id="45256at2759"/>
<dbReference type="GO" id="GO:0043399">
    <property type="term" value="F:tRNA adenosine(64)-2'-O-ribosylphosphate transferase activity"/>
    <property type="evidence" value="ECO:0007669"/>
    <property type="project" value="InterPro"/>
</dbReference>
<dbReference type="AlphaFoldDB" id="A0A058Z5P9"/>
<dbReference type="GeneID" id="20528585"/>
<reference evidence="2" key="1">
    <citation type="submission" date="2013-04" db="EMBL/GenBank/DDBJ databases">
        <title>The Genome Sequence of Fonticula alba ATCC 38817.</title>
        <authorList>
            <consortium name="The Broad Institute Genomics Platform"/>
            <person name="Russ C."/>
            <person name="Cuomo C."/>
            <person name="Burger G."/>
            <person name="Gray M.W."/>
            <person name="Holland P.W.H."/>
            <person name="King N."/>
            <person name="Lang F.B.F."/>
            <person name="Roger A.J."/>
            <person name="Ruiz-Trillo I."/>
            <person name="Brown M."/>
            <person name="Walker B."/>
            <person name="Young S."/>
            <person name="Zeng Q."/>
            <person name="Gargeya S."/>
            <person name="Fitzgerald M."/>
            <person name="Haas B."/>
            <person name="Abouelleil A."/>
            <person name="Allen A.W."/>
            <person name="Alvarado L."/>
            <person name="Arachchi H.M."/>
            <person name="Berlin A.M."/>
            <person name="Chapman S.B."/>
            <person name="Gainer-Dewar J."/>
            <person name="Goldberg J."/>
            <person name="Griggs A."/>
            <person name="Gujja S."/>
            <person name="Hansen M."/>
            <person name="Howarth C."/>
            <person name="Imamovic A."/>
            <person name="Ireland A."/>
            <person name="Larimer J."/>
            <person name="McCowan C."/>
            <person name="Murphy C."/>
            <person name="Pearson M."/>
            <person name="Poon T.W."/>
            <person name="Priest M."/>
            <person name="Roberts A."/>
            <person name="Saif S."/>
            <person name="Shea T."/>
            <person name="Sisk P."/>
            <person name="Sykes S."/>
            <person name="Wortman J."/>
            <person name="Nusbaum C."/>
            <person name="Birren B."/>
        </authorList>
    </citation>
    <scope>NUCLEOTIDE SEQUENCE [LARGE SCALE GENOMIC DNA]</scope>
    <source>
        <strain evidence="2">ATCC 38817</strain>
    </source>
</reference>
<dbReference type="Proteomes" id="UP000030693">
    <property type="component" value="Unassembled WGS sequence"/>
</dbReference>
<dbReference type="Pfam" id="PF17184">
    <property type="entry name" value="Rit1_C"/>
    <property type="match status" value="1"/>
</dbReference>
<feature type="domain" description="Rit1 N-terminal" evidence="1">
    <location>
        <begin position="7"/>
        <end position="352"/>
    </location>
</feature>
<dbReference type="PANTHER" id="PTHR31811:SF0">
    <property type="entry name" value="TRNA A64-2'-O-RIBOSYLPHOSPHATE TRANSFERASE"/>
    <property type="match status" value="1"/>
</dbReference>
<dbReference type="eggNOG" id="KOG2634">
    <property type="taxonomic scope" value="Eukaryota"/>
</dbReference>
<evidence type="ECO:0000313" key="3">
    <source>
        <dbReference type="Proteomes" id="UP000030693"/>
    </source>
</evidence>
<keyword evidence="3" id="KW-1185">Reference proteome</keyword>
<sequence length="772" mass="79836">MSEPRALDFWNRLCSIAADALYVECQRRELARVLGNAAGSGFVTLPNMRCGGWYARPRGPDSGASAPLPVAYFQSKDGHHGQWTVSPRRANLGVLDLAAGPLGGCLLVDATASARKVTSDALAKTVPFWCAVMNRTAMLLGLGCRGECPASGCPDGPPTCECLPDLPGGQSPQPGPLAWDYASHPLAELHTHPSIEPTERDLMRRAVPAVSRRLIGSARALVGLEDPLQRILRALARRPLVSTWLDAPGHFSEALAAGGPHPADAYWTLWCLGASGSERPATEALARHLAPGPEALDPEDAAVAALLLDGPGLAYDHVRGAGDDHELWSDFFTPELWWAHRLELLAAGPGGCLRLARQLELARRVPATLAGLEPATTLGPGSGDGDGDAAAAPADVLTEGRSRCAAPSGPILTPLDTLLAGVTIGPAEYLTAGDPAAGTSDRRVRTCLADRQASPGIEPPLGDIHFSVTSHDPAAVLLSAPARGAIGCAAATALAILTRLEVQSAGPLPAPGAGGLPLTATWLARCGFFDSDILTALPGNTMDLRFIPGAQAELLRLLGNGCPCGFCLGDLQGSAPPGQDSGRDSAPVGRALAAALARVGATPPAGRVVVICCDRRGGKMLRDRLLFAIDQCLRVVGPALAVDAGTSPGLRAVISCDTGTVVAPLLVAALLAAPAMVEATPGPEICWPSSGPAPVCVLFGHRCPVPDPAGGPVVTREALHGALLHVTGAFPAADIPRPLLTRLVFYFTGPRLHMHKALDDAALAHRPPPPPP</sequence>
<proteinExistence type="predicted"/>
<dbReference type="InterPro" id="IPR033449">
    <property type="entry name" value="Rit1_N"/>
</dbReference>
<dbReference type="GO" id="GO:0019988">
    <property type="term" value="P:charged-tRNA amino acid modification"/>
    <property type="evidence" value="ECO:0007669"/>
    <property type="project" value="InterPro"/>
</dbReference>
<accession>A0A058Z5P9</accession>
<dbReference type="PANTHER" id="PTHR31811">
    <property type="entry name" value="TRNA A64-2'-O-RIBOSYLPHOSPHATE TRANSFERASE"/>
    <property type="match status" value="1"/>
</dbReference>
<dbReference type="GO" id="GO:0005737">
    <property type="term" value="C:cytoplasm"/>
    <property type="evidence" value="ECO:0007669"/>
    <property type="project" value="TreeGrafter"/>
</dbReference>
<gene>
    <name evidence="2" type="ORF">H696_03860</name>
</gene>